<evidence type="ECO:0000256" key="4">
    <source>
        <dbReference type="ARBA" id="ARBA00022989"/>
    </source>
</evidence>
<evidence type="ECO:0000259" key="7">
    <source>
        <dbReference type="Pfam" id="PF01292"/>
    </source>
</evidence>
<dbReference type="AlphaFoldDB" id="A0A975DEP8"/>
<evidence type="ECO:0000256" key="5">
    <source>
        <dbReference type="ARBA" id="ARBA00023136"/>
    </source>
</evidence>
<dbReference type="GO" id="GO:0020037">
    <property type="term" value="F:heme binding"/>
    <property type="evidence" value="ECO:0007669"/>
    <property type="project" value="TreeGrafter"/>
</dbReference>
<evidence type="ECO:0000313" key="9">
    <source>
        <dbReference type="Proteomes" id="UP000664904"/>
    </source>
</evidence>
<dbReference type="SUPFAM" id="SSF81342">
    <property type="entry name" value="Transmembrane di-heme cytochromes"/>
    <property type="match status" value="1"/>
</dbReference>
<dbReference type="GO" id="GO:0022904">
    <property type="term" value="P:respiratory electron transport chain"/>
    <property type="evidence" value="ECO:0007669"/>
    <property type="project" value="InterPro"/>
</dbReference>
<name>A0A975DEP8_9GAMM</name>
<dbReference type="InterPro" id="IPR011577">
    <property type="entry name" value="Cyt_b561_bac/Ni-Hgenase"/>
</dbReference>
<dbReference type="PANTHER" id="PTHR30485:SF2">
    <property type="entry name" value="BLL0597 PROTEIN"/>
    <property type="match status" value="1"/>
</dbReference>
<keyword evidence="3 6" id="KW-0812">Transmembrane</keyword>
<keyword evidence="5 6" id="KW-0472">Membrane</keyword>
<dbReference type="InterPro" id="IPR016174">
    <property type="entry name" value="Di-haem_cyt_TM"/>
</dbReference>
<dbReference type="Pfam" id="PF01292">
    <property type="entry name" value="Ni_hydr_CYTB"/>
    <property type="match status" value="1"/>
</dbReference>
<protein>
    <submittedName>
        <fullName evidence="8">Cytochrome b/b6 domain-containing protein</fullName>
    </submittedName>
</protein>
<feature type="transmembrane region" description="Helical" evidence="6">
    <location>
        <begin position="91"/>
        <end position="109"/>
    </location>
</feature>
<dbReference type="EMBL" id="CP072133">
    <property type="protein sequence ID" value="QTH70199.1"/>
    <property type="molecule type" value="Genomic_DNA"/>
</dbReference>
<evidence type="ECO:0000256" key="3">
    <source>
        <dbReference type="ARBA" id="ARBA00022692"/>
    </source>
</evidence>
<sequence length="216" mass="23715">MTKVWDGFIRGFHWLLVTGIVLLYVSGEQEWMDLHFVTGYLLLALFVARLIWGVVGSDTAKIANLFHGPRAVKQALKHEDKRYGHNAAGSYMVLLFFVLIAVQLISGLMSTDDIMMEGPLVAMVPSSWVEIASDVHHLNINLLIAAIALHVLAIVVYRLRGKNLVKTLVTGRTTKDQTIAAEPKMRAGVVGYVIFGVLSAVLMATWGSAPLSALFN</sequence>
<feature type="transmembrane region" description="Helical" evidence="6">
    <location>
        <begin position="138"/>
        <end position="157"/>
    </location>
</feature>
<evidence type="ECO:0000256" key="1">
    <source>
        <dbReference type="ARBA" id="ARBA00004651"/>
    </source>
</evidence>
<feature type="domain" description="Cytochrome b561 bacterial/Ni-hydrogenase" evidence="7">
    <location>
        <begin position="4"/>
        <end position="171"/>
    </location>
</feature>
<feature type="transmembrane region" description="Helical" evidence="6">
    <location>
        <begin position="37"/>
        <end position="55"/>
    </location>
</feature>
<dbReference type="PANTHER" id="PTHR30485">
    <property type="entry name" value="NI/FE-HYDROGENASE 1 B-TYPE CYTOCHROME SUBUNIT"/>
    <property type="match status" value="1"/>
</dbReference>
<feature type="transmembrane region" description="Helical" evidence="6">
    <location>
        <begin position="7"/>
        <end position="25"/>
    </location>
</feature>
<dbReference type="KEGG" id="pxi:J5O05_09070"/>
<dbReference type="Proteomes" id="UP000664904">
    <property type="component" value="Chromosome"/>
</dbReference>
<keyword evidence="9" id="KW-1185">Reference proteome</keyword>
<dbReference type="InterPro" id="IPR051542">
    <property type="entry name" value="Hydrogenase_cytochrome"/>
</dbReference>
<gene>
    <name evidence="8" type="ORF">J5O05_09070</name>
</gene>
<keyword evidence="4 6" id="KW-1133">Transmembrane helix</keyword>
<comment type="subcellular location">
    <subcellularLocation>
        <location evidence="1">Cell membrane</location>
        <topology evidence="1">Multi-pass membrane protein</topology>
    </subcellularLocation>
</comment>
<keyword evidence="2" id="KW-1003">Cell membrane</keyword>
<feature type="transmembrane region" description="Helical" evidence="6">
    <location>
        <begin position="189"/>
        <end position="209"/>
    </location>
</feature>
<dbReference type="GO" id="GO:0009055">
    <property type="term" value="F:electron transfer activity"/>
    <property type="evidence" value="ECO:0007669"/>
    <property type="project" value="InterPro"/>
</dbReference>
<accession>A0A975DEP8</accession>
<reference evidence="8" key="1">
    <citation type="submission" date="2021-03" db="EMBL/GenBank/DDBJ databases">
        <title>Complete Genome of Pseudoalteromonas xiamenensis STKMTI.2, a new potential marine bacterium producing anti-Vibrio compounds.</title>
        <authorList>
            <person name="Handayani D.P."/>
            <person name="Isnansetyo A."/>
            <person name="Istiqomah I."/>
            <person name="Jumina J."/>
        </authorList>
    </citation>
    <scope>NUCLEOTIDE SEQUENCE</scope>
    <source>
        <strain evidence="8">STKMTI.2</strain>
    </source>
</reference>
<dbReference type="Gene3D" id="1.20.950.20">
    <property type="entry name" value="Transmembrane di-heme cytochromes, Chain C"/>
    <property type="match status" value="1"/>
</dbReference>
<dbReference type="RefSeq" id="WP_208841795.1">
    <property type="nucleotide sequence ID" value="NZ_CP072133.1"/>
</dbReference>
<evidence type="ECO:0000313" key="8">
    <source>
        <dbReference type="EMBL" id="QTH70199.1"/>
    </source>
</evidence>
<organism evidence="8 9">
    <name type="scientific">Pseudoalteromonas xiamenensis</name>
    <dbReference type="NCBI Taxonomy" id="882626"/>
    <lineage>
        <taxon>Bacteria</taxon>
        <taxon>Pseudomonadati</taxon>
        <taxon>Pseudomonadota</taxon>
        <taxon>Gammaproteobacteria</taxon>
        <taxon>Alteromonadales</taxon>
        <taxon>Pseudoalteromonadaceae</taxon>
        <taxon>Pseudoalteromonas</taxon>
    </lineage>
</organism>
<proteinExistence type="predicted"/>
<evidence type="ECO:0000256" key="6">
    <source>
        <dbReference type="SAM" id="Phobius"/>
    </source>
</evidence>
<dbReference type="GO" id="GO:0005886">
    <property type="term" value="C:plasma membrane"/>
    <property type="evidence" value="ECO:0007669"/>
    <property type="project" value="UniProtKB-SubCell"/>
</dbReference>
<evidence type="ECO:0000256" key="2">
    <source>
        <dbReference type="ARBA" id="ARBA00022475"/>
    </source>
</evidence>